<evidence type="ECO:0000313" key="2">
    <source>
        <dbReference type="EMBL" id="JAR91479.1"/>
    </source>
</evidence>
<keyword evidence="1" id="KW-0812">Transmembrane</keyword>
<feature type="non-terminal residue" evidence="2">
    <location>
        <position position="80"/>
    </location>
</feature>
<keyword evidence="1" id="KW-1133">Transmembrane helix</keyword>
<name>A0A147BL20_IXORI</name>
<organism evidence="2">
    <name type="scientific">Ixodes ricinus</name>
    <name type="common">Common tick</name>
    <name type="synonym">Acarus ricinus</name>
    <dbReference type="NCBI Taxonomy" id="34613"/>
    <lineage>
        <taxon>Eukaryota</taxon>
        <taxon>Metazoa</taxon>
        <taxon>Ecdysozoa</taxon>
        <taxon>Arthropoda</taxon>
        <taxon>Chelicerata</taxon>
        <taxon>Arachnida</taxon>
        <taxon>Acari</taxon>
        <taxon>Parasitiformes</taxon>
        <taxon>Ixodida</taxon>
        <taxon>Ixodoidea</taxon>
        <taxon>Ixodidae</taxon>
        <taxon>Ixodinae</taxon>
        <taxon>Ixodes</taxon>
    </lineage>
</organism>
<accession>A0A147BL20</accession>
<evidence type="ECO:0000256" key="1">
    <source>
        <dbReference type="SAM" id="Phobius"/>
    </source>
</evidence>
<reference evidence="2" key="1">
    <citation type="journal article" date="2018" name="PLoS Negl. Trop. Dis.">
        <title>Sialome diversity of ticks revealed by RNAseq of single tick salivary glands.</title>
        <authorList>
            <person name="Perner J."/>
            <person name="Kropackova S."/>
            <person name="Kopacek P."/>
            <person name="Ribeiro J.M."/>
        </authorList>
    </citation>
    <scope>NUCLEOTIDE SEQUENCE</scope>
    <source>
        <strain evidence="2">Siblings of single egg batch collected in Ceske Budejovice</strain>
        <tissue evidence="2">Salivary glands</tissue>
    </source>
</reference>
<sequence length="80" mass="9187">MRNTNLLSLFFFILLFVLFLRLLFGQANRKPRCLAFGAPFPSSVFFLSVFRFLFASGFFRSLPGRSSSVSCFPEASRSFR</sequence>
<protein>
    <submittedName>
        <fullName evidence="2">Uncharacterized protein</fullName>
    </submittedName>
</protein>
<dbReference type="AlphaFoldDB" id="A0A147BL20"/>
<feature type="transmembrane region" description="Helical" evidence="1">
    <location>
        <begin position="39"/>
        <end position="59"/>
    </location>
</feature>
<dbReference type="EMBL" id="GEGO01003925">
    <property type="protein sequence ID" value="JAR91479.1"/>
    <property type="molecule type" value="Transcribed_RNA"/>
</dbReference>
<keyword evidence="1" id="KW-0472">Membrane</keyword>
<proteinExistence type="predicted"/>